<dbReference type="AlphaFoldDB" id="A0A0M6XSE1"/>
<dbReference type="SUPFAM" id="SSF48179">
    <property type="entry name" value="6-phosphogluconate dehydrogenase C-terminal domain-like"/>
    <property type="match status" value="1"/>
</dbReference>
<evidence type="ECO:0000259" key="4">
    <source>
        <dbReference type="Pfam" id="PF08125"/>
    </source>
</evidence>
<dbReference type="InterPro" id="IPR013118">
    <property type="entry name" value="Mannitol_DH_C"/>
</dbReference>
<dbReference type="InterPro" id="IPR013131">
    <property type="entry name" value="Mannitol_DH_N"/>
</dbReference>
<feature type="domain" description="Mannitol dehydrogenase C-terminal" evidence="4">
    <location>
        <begin position="281"/>
        <end position="435"/>
    </location>
</feature>
<proteinExistence type="predicted"/>
<dbReference type="PANTHER" id="PTHR43362:SF1">
    <property type="entry name" value="MANNITOL DEHYDROGENASE 2-RELATED"/>
    <property type="match status" value="1"/>
</dbReference>
<evidence type="ECO:0000259" key="3">
    <source>
        <dbReference type="Pfam" id="PF01232"/>
    </source>
</evidence>
<dbReference type="InterPro" id="IPR000669">
    <property type="entry name" value="Mannitol_DH"/>
</dbReference>
<dbReference type="InterPro" id="IPR036291">
    <property type="entry name" value="NAD(P)-bd_dom_sf"/>
</dbReference>
<dbReference type="GO" id="GO:0050086">
    <property type="term" value="F:mannitol 2-dehydrogenase activity"/>
    <property type="evidence" value="ECO:0007669"/>
    <property type="project" value="UniProtKB-EC"/>
</dbReference>
<dbReference type="Pfam" id="PF01232">
    <property type="entry name" value="Mannitol_dh"/>
    <property type="match status" value="1"/>
</dbReference>
<dbReference type="Pfam" id="PF08125">
    <property type="entry name" value="Mannitol_dh_C"/>
    <property type="match status" value="1"/>
</dbReference>
<name>A0A0M6XSE1_9RHOB</name>
<dbReference type="RefSeq" id="WP_055682609.1">
    <property type="nucleotide sequence ID" value="NZ_CXPG01000019.1"/>
</dbReference>
<dbReference type="SUPFAM" id="SSF51735">
    <property type="entry name" value="NAD(P)-binding Rossmann-fold domains"/>
    <property type="match status" value="1"/>
</dbReference>
<evidence type="ECO:0000313" key="6">
    <source>
        <dbReference type="Proteomes" id="UP000048908"/>
    </source>
</evidence>
<sequence length="493" mass="52073">MSPRLTRLSDVTGPAALPAYDPAAHGVGIVHLGLGAFHRAHQAAMTDDALSRDGGDWRIASVSLRSRDVAAAMAAQNGLYTLIERDEAGMRGRVVAAIARTIAADPAATLDALCDPGVRVVTLTVTEKGYGIDRATGGPDPENAAVRADLETPDAPAGVLGLLVAALRRRREAGAAPFTVLCCDNLPHNGAFLRGGVTGFARRLDPDLADWIARTVAFPSSMVDRITPAATGATRRDAEALTGCTDEAAVETEPFVQWVIEDRFPRGRPAWEAGGALFVADVDPYERMKLRMLNGAHSMMAYAGFLSGREFVRDVMADAVLAARVRDHLGAAAATLAPLDGMDFADYAAQLQDRFRNPAIAHRTAQIAMDGSEKMPQRIWSPACDALDAGQDIDAFAFATAAWMRYCRGVDETGKAHDLNDPRAQALSAAAAGEDAEAVSDAFHRLPNLIPPALRDDRAWRAAVGGSLSTILRHGMKAAAAGRHAGGGTVSDN</sequence>
<dbReference type="InterPro" id="IPR013328">
    <property type="entry name" value="6PGD_dom2"/>
</dbReference>
<dbReference type="STRING" id="282197.SAMN04488517_11625"/>
<protein>
    <submittedName>
        <fullName evidence="5">Mannitol 2-dehydrogenase</fullName>
        <ecNumber evidence="5">1.1.1.67</ecNumber>
    </submittedName>
</protein>
<organism evidence="5 6">
    <name type="scientific">Jannaschia rubra</name>
    <dbReference type="NCBI Taxonomy" id="282197"/>
    <lineage>
        <taxon>Bacteria</taxon>
        <taxon>Pseudomonadati</taxon>
        <taxon>Pseudomonadota</taxon>
        <taxon>Alphaproteobacteria</taxon>
        <taxon>Rhodobacterales</taxon>
        <taxon>Roseobacteraceae</taxon>
        <taxon>Jannaschia</taxon>
    </lineage>
</organism>
<reference evidence="5 6" key="1">
    <citation type="submission" date="2015-07" db="EMBL/GenBank/DDBJ databases">
        <authorList>
            <person name="Noorani M."/>
        </authorList>
    </citation>
    <scope>NUCLEOTIDE SEQUENCE [LARGE SCALE GENOMIC DNA]</scope>
    <source>
        <strain evidence="5 6">CECT 5088</strain>
    </source>
</reference>
<dbReference type="EMBL" id="CXPG01000019">
    <property type="protein sequence ID" value="CTQ33163.1"/>
    <property type="molecule type" value="Genomic_DNA"/>
</dbReference>
<dbReference type="InterPro" id="IPR050988">
    <property type="entry name" value="Mannitol_DH/Oxidoreductase"/>
</dbReference>
<feature type="domain" description="Mannitol dehydrogenase N-terminal" evidence="3">
    <location>
        <begin position="28"/>
        <end position="272"/>
    </location>
</feature>
<dbReference type="InterPro" id="IPR023027">
    <property type="entry name" value="Mannitol_DH_CS"/>
</dbReference>
<dbReference type="PROSITE" id="PS00974">
    <property type="entry name" value="MANNITOL_DHGENASE"/>
    <property type="match status" value="1"/>
</dbReference>
<dbReference type="Proteomes" id="UP000048908">
    <property type="component" value="Unassembled WGS sequence"/>
</dbReference>
<dbReference type="EC" id="1.1.1.67" evidence="5"/>
<dbReference type="PANTHER" id="PTHR43362">
    <property type="entry name" value="MANNITOL DEHYDROGENASE DSF1-RELATED"/>
    <property type="match status" value="1"/>
</dbReference>
<dbReference type="Gene3D" id="3.40.50.720">
    <property type="entry name" value="NAD(P)-binding Rossmann-like Domain"/>
    <property type="match status" value="1"/>
</dbReference>
<keyword evidence="6" id="KW-1185">Reference proteome</keyword>
<dbReference type="PRINTS" id="PR00084">
    <property type="entry name" value="MTLDHDRGNASE"/>
</dbReference>
<dbReference type="GO" id="GO:0019594">
    <property type="term" value="P:mannitol metabolic process"/>
    <property type="evidence" value="ECO:0007669"/>
    <property type="project" value="InterPro"/>
</dbReference>
<evidence type="ECO:0000256" key="1">
    <source>
        <dbReference type="ARBA" id="ARBA00023002"/>
    </source>
</evidence>
<gene>
    <name evidence="5" type="primary">mtlK_1</name>
    <name evidence="5" type="ORF">JAN5088_01943</name>
</gene>
<evidence type="ECO:0000313" key="5">
    <source>
        <dbReference type="EMBL" id="CTQ33163.1"/>
    </source>
</evidence>
<dbReference type="Gene3D" id="1.10.1040.10">
    <property type="entry name" value="N-(1-d-carboxylethyl)-l-norvaline Dehydrogenase, domain 2"/>
    <property type="match status" value="1"/>
</dbReference>
<accession>A0A0M6XSE1</accession>
<keyword evidence="1 5" id="KW-0560">Oxidoreductase</keyword>
<dbReference type="InterPro" id="IPR008927">
    <property type="entry name" value="6-PGluconate_DH-like_C_sf"/>
</dbReference>
<keyword evidence="2" id="KW-0520">NAD</keyword>
<evidence type="ECO:0000256" key="2">
    <source>
        <dbReference type="ARBA" id="ARBA00023027"/>
    </source>
</evidence>
<dbReference type="OrthoDB" id="271711at2"/>